<evidence type="ECO:0000256" key="1">
    <source>
        <dbReference type="ARBA" id="ARBA00004883"/>
    </source>
</evidence>
<protein>
    <recommendedName>
        <fullName evidence="3">GDP-L-fucose synthase</fullName>
        <ecNumber evidence="3">1.1.1.271</ecNumber>
    </recommendedName>
</protein>
<evidence type="ECO:0000313" key="9">
    <source>
        <dbReference type="Proteomes" id="UP000053237"/>
    </source>
</evidence>
<dbReference type="AlphaFoldDB" id="A0A024G7A8"/>
<evidence type="ECO:0000256" key="6">
    <source>
        <dbReference type="ARBA" id="ARBA00023235"/>
    </source>
</evidence>
<dbReference type="PANTHER" id="PTHR43238:SF1">
    <property type="entry name" value="GDP-L-FUCOSE SYNTHASE"/>
    <property type="match status" value="1"/>
</dbReference>
<dbReference type="Proteomes" id="UP000053237">
    <property type="component" value="Unassembled WGS sequence"/>
</dbReference>
<keyword evidence="4" id="KW-0521">NADP</keyword>
<dbReference type="OrthoDB" id="202470at2759"/>
<dbReference type="InterPro" id="IPR028614">
    <property type="entry name" value="GDP_fucose/colitose_synth"/>
</dbReference>
<dbReference type="InParanoid" id="A0A024G7A8"/>
<evidence type="ECO:0000256" key="4">
    <source>
        <dbReference type="ARBA" id="ARBA00022857"/>
    </source>
</evidence>
<dbReference type="Gene3D" id="3.40.50.720">
    <property type="entry name" value="NAD(P)-binding Rossmann-like Domain"/>
    <property type="match status" value="1"/>
</dbReference>
<proteinExistence type="inferred from homology"/>
<gene>
    <name evidence="8" type="ORF">BN9_029950</name>
</gene>
<feature type="domain" description="NAD-dependent epimerase/dehydratase" evidence="7">
    <location>
        <begin position="13"/>
        <end position="242"/>
    </location>
</feature>
<dbReference type="InterPro" id="IPR036291">
    <property type="entry name" value="NAD(P)-bd_dom_sf"/>
</dbReference>
<keyword evidence="9" id="KW-1185">Reference proteome</keyword>
<dbReference type="GO" id="GO:0042351">
    <property type="term" value="P:'de novo' GDP-L-fucose biosynthetic process"/>
    <property type="evidence" value="ECO:0007669"/>
    <property type="project" value="UniProtKB-UniPathway"/>
</dbReference>
<organism evidence="8 9">
    <name type="scientific">Albugo candida</name>
    <dbReference type="NCBI Taxonomy" id="65357"/>
    <lineage>
        <taxon>Eukaryota</taxon>
        <taxon>Sar</taxon>
        <taxon>Stramenopiles</taxon>
        <taxon>Oomycota</taxon>
        <taxon>Peronosporomycetes</taxon>
        <taxon>Albuginales</taxon>
        <taxon>Albuginaceae</taxon>
        <taxon>Albugo</taxon>
    </lineage>
</organism>
<comment type="similarity">
    <text evidence="2">Belongs to the NAD(P)-dependent epimerase/dehydratase family. Fucose synthase subfamily.</text>
</comment>
<evidence type="ECO:0000256" key="3">
    <source>
        <dbReference type="ARBA" id="ARBA00012371"/>
    </source>
</evidence>
<dbReference type="HAMAP" id="MF_00956">
    <property type="entry name" value="GDP_fucose_synth"/>
    <property type="match status" value="1"/>
</dbReference>
<comment type="caution">
    <text evidence="8">The sequence shown here is derived from an EMBL/GenBank/DDBJ whole genome shotgun (WGS) entry which is preliminary data.</text>
</comment>
<comment type="pathway">
    <text evidence="1">Nucleotide-sugar biosynthesis; GDP-L-fucose biosynthesis via de novo pathway; GDP-L-fucose from GDP-alpha-D-mannose: step 2/2.</text>
</comment>
<sequence length="321" mass="36148">MSTDQIASKKRIILVTGGTGFVGSTLSNVVRDGQWPHPEDQFHFVGKADADLRDINQTEKLFNRLAPTHVIHLAAMTGGLYRNMAHKVDFFRDNVAMNDSVLYCAHKANVCKVISCLSTCIFPDKTSYPIDESMLHDGKPHESNMGYAMAKRMIDTLNHCYADQYNRKFTAVIPTNIYGPHDNFDIENGHVIPGLIQKCALAKERNEDLIVWGSGKPLRQFVFSEDLAKLLLWALEKYDSVEPIILSVDVADEVSIESVARMIASKFQLPGKIVMDTSKSDGQYKKTASNAKLRSLLPDFEFTPLEEGLSKTIDWYEDRKR</sequence>
<evidence type="ECO:0000313" key="8">
    <source>
        <dbReference type="EMBL" id="CCI42211.1"/>
    </source>
</evidence>
<reference evidence="8 9" key="1">
    <citation type="submission" date="2012-05" db="EMBL/GenBank/DDBJ databases">
        <title>Recombination and specialization in a pathogen metapopulation.</title>
        <authorList>
            <person name="Gardiner A."/>
            <person name="Kemen E."/>
            <person name="Schultz-Larsen T."/>
            <person name="MacLean D."/>
            <person name="Van Oosterhout C."/>
            <person name="Jones J.D.G."/>
        </authorList>
    </citation>
    <scope>NUCLEOTIDE SEQUENCE [LARGE SCALE GENOMIC DNA]</scope>
    <source>
        <strain evidence="8 9">Ac Nc2</strain>
    </source>
</reference>
<dbReference type="CDD" id="cd05239">
    <property type="entry name" value="GDP_FS_SDR_e"/>
    <property type="match status" value="1"/>
</dbReference>
<keyword evidence="6" id="KW-0413">Isomerase</keyword>
<evidence type="ECO:0000256" key="2">
    <source>
        <dbReference type="ARBA" id="ARBA00005959"/>
    </source>
</evidence>
<dbReference type="SUPFAM" id="SSF51735">
    <property type="entry name" value="NAD(P)-binding Rossmann-fold domains"/>
    <property type="match status" value="1"/>
</dbReference>
<dbReference type="InterPro" id="IPR001509">
    <property type="entry name" value="Epimerase_deHydtase"/>
</dbReference>
<accession>A0A024G7A8</accession>
<dbReference type="Pfam" id="PF01370">
    <property type="entry name" value="Epimerase"/>
    <property type="match status" value="1"/>
</dbReference>
<evidence type="ECO:0000259" key="7">
    <source>
        <dbReference type="Pfam" id="PF01370"/>
    </source>
</evidence>
<dbReference type="STRING" id="65357.A0A024G7A8"/>
<dbReference type="PANTHER" id="PTHR43238">
    <property type="entry name" value="GDP-L-FUCOSE SYNTHASE"/>
    <property type="match status" value="1"/>
</dbReference>
<name>A0A024G7A8_9STRA</name>
<evidence type="ECO:0000256" key="5">
    <source>
        <dbReference type="ARBA" id="ARBA00023002"/>
    </source>
</evidence>
<keyword evidence="5" id="KW-0560">Oxidoreductase</keyword>
<dbReference type="UniPathway" id="UPA00128">
    <property type="reaction ID" value="UER00191"/>
</dbReference>
<dbReference type="EC" id="1.1.1.271" evidence="3"/>
<dbReference type="GO" id="GO:0050577">
    <property type="term" value="F:GDP-L-fucose synthase activity"/>
    <property type="evidence" value="ECO:0007669"/>
    <property type="project" value="UniProtKB-EC"/>
</dbReference>
<dbReference type="EMBL" id="CAIX01000031">
    <property type="protein sequence ID" value="CCI42211.1"/>
    <property type="molecule type" value="Genomic_DNA"/>
</dbReference>
<dbReference type="GO" id="GO:0016853">
    <property type="term" value="F:isomerase activity"/>
    <property type="evidence" value="ECO:0007669"/>
    <property type="project" value="UniProtKB-KW"/>
</dbReference>
<dbReference type="Gene3D" id="3.90.25.10">
    <property type="entry name" value="UDP-galactose 4-epimerase, domain 1"/>
    <property type="match status" value="1"/>
</dbReference>
<dbReference type="FunCoup" id="A0A024G7A8">
    <property type="interactions" value="147"/>
</dbReference>